<evidence type="ECO:0000313" key="2">
    <source>
        <dbReference type="Proteomes" id="UP000824782"/>
    </source>
</evidence>
<sequence length="179" mass="20047">MLVEEEKHFVVRIWAGGFPSSDLSHTVTIGWHWEGEGFSSGLIHRSPYMSRRVPLLMLHAQRPHCSALSRRLYHMSEGAAPGAGEDVSGEQRYERPRTEAAQEAEVTADVLSIVSAHEAACRAGQDGYTDPQTGYFVFTRLAHLRRGKCCGSACRHCPFGQENVKDSSKKKQFNSFFYI</sequence>
<comment type="caution">
    <text evidence="1">The sequence shown here is derived from an EMBL/GenBank/DDBJ whole genome shotgun (WGS) entry which is preliminary data.</text>
</comment>
<proteinExistence type="predicted"/>
<dbReference type="EMBL" id="WNYA01000009">
    <property type="protein sequence ID" value="KAG8556051.1"/>
    <property type="molecule type" value="Genomic_DNA"/>
</dbReference>
<accession>A0AAV7A3A3</accession>
<dbReference type="PANTHER" id="PTHR21037">
    <property type="entry name" value="39S RIBOSOMAL PROTEIN L14, MITOCHONDRIAL"/>
    <property type="match status" value="1"/>
</dbReference>
<name>A0AAV7A3A3_ENGPU</name>
<dbReference type="PANTHER" id="PTHR21037:SF2">
    <property type="entry name" value="SIMILAR TO NOVEL PROTEIN"/>
    <property type="match status" value="1"/>
</dbReference>
<gene>
    <name evidence="1" type="ORF">GDO81_017910</name>
</gene>
<dbReference type="InterPro" id="IPR040807">
    <property type="entry name" value="DUF5522"/>
</dbReference>
<evidence type="ECO:0000313" key="1">
    <source>
        <dbReference type="EMBL" id="KAG8556051.1"/>
    </source>
</evidence>
<reference evidence="1" key="1">
    <citation type="thesis" date="2020" institute="ProQuest LLC" country="789 East Eisenhower Parkway, Ann Arbor, MI, USA">
        <title>Comparative Genomics and Chromosome Evolution.</title>
        <authorList>
            <person name="Mudd A.B."/>
        </authorList>
    </citation>
    <scope>NUCLEOTIDE SEQUENCE</scope>
    <source>
        <strain evidence="1">237g6f4</strain>
        <tissue evidence="1">Blood</tissue>
    </source>
</reference>
<dbReference type="Pfam" id="PF17653">
    <property type="entry name" value="DUF5522"/>
    <property type="match status" value="1"/>
</dbReference>
<dbReference type="AlphaFoldDB" id="A0AAV7A3A3"/>
<protein>
    <submittedName>
        <fullName evidence="1">Uncharacterized protein</fullName>
    </submittedName>
</protein>
<organism evidence="1 2">
    <name type="scientific">Engystomops pustulosus</name>
    <name type="common">Tungara frog</name>
    <name type="synonym">Physalaemus pustulosus</name>
    <dbReference type="NCBI Taxonomy" id="76066"/>
    <lineage>
        <taxon>Eukaryota</taxon>
        <taxon>Metazoa</taxon>
        <taxon>Chordata</taxon>
        <taxon>Craniata</taxon>
        <taxon>Vertebrata</taxon>
        <taxon>Euteleostomi</taxon>
        <taxon>Amphibia</taxon>
        <taxon>Batrachia</taxon>
        <taxon>Anura</taxon>
        <taxon>Neobatrachia</taxon>
        <taxon>Hyloidea</taxon>
        <taxon>Leptodactylidae</taxon>
        <taxon>Leiuperinae</taxon>
        <taxon>Engystomops</taxon>
    </lineage>
</organism>
<dbReference type="Proteomes" id="UP000824782">
    <property type="component" value="Unassembled WGS sequence"/>
</dbReference>
<keyword evidence="2" id="KW-1185">Reference proteome</keyword>